<evidence type="ECO:0000256" key="8">
    <source>
        <dbReference type="ARBA" id="ARBA00022776"/>
    </source>
</evidence>
<dbReference type="Pfam" id="PF20666">
    <property type="entry name" value="ZW10_C"/>
    <property type="match status" value="1"/>
</dbReference>
<evidence type="ECO:0000256" key="14">
    <source>
        <dbReference type="ARBA" id="ARBA00080245"/>
    </source>
</evidence>
<evidence type="ECO:0000256" key="7">
    <source>
        <dbReference type="ARBA" id="ARBA00022618"/>
    </source>
</evidence>
<keyword evidence="12" id="KW-0137">Centromere</keyword>
<evidence type="ECO:0000313" key="21">
    <source>
        <dbReference type="Proteomes" id="UP000076858"/>
    </source>
</evidence>
<feature type="domain" description="Centromere/kinetochore protein zw10 C-terminal" evidence="18">
    <location>
        <begin position="426"/>
        <end position="554"/>
    </location>
</feature>
<dbReference type="GO" id="GO:0007094">
    <property type="term" value="P:mitotic spindle assembly checkpoint signaling"/>
    <property type="evidence" value="ECO:0007669"/>
    <property type="project" value="TreeGrafter"/>
</dbReference>
<dbReference type="InterPro" id="IPR048344">
    <property type="entry name" value="Zw10_middle"/>
</dbReference>
<evidence type="ECO:0000256" key="3">
    <source>
        <dbReference type="ARBA" id="ARBA00004629"/>
    </source>
</evidence>
<feature type="coiled-coil region" evidence="15">
    <location>
        <begin position="17"/>
        <end position="76"/>
    </location>
</feature>
<dbReference type="GO" id="GO:1990423">
    <property type="term" value="C:RZZ complex"/>
    <property type="evidence" value="ECO:0007669"/>
    <property type="project" value="TreeGrafter"/>
</dbReference>
<keyword evidence="8" id="KW-0498">Mitosis</keyword>
<proteinExistence type="inferred from homology"/>
<evidence type="ECO:0000256" key="10">
    <source>
        <dbReference type="ARBA" id="ARBA00023242"/>
    </source>
</evidence>
<dbReference type="PANTHER" id="PTHR12205">
    <property type="entry name" value="CENTROMERE/KINETOCHORE PROTEIN ZW10"/>
    <property type="match status" value="1"/>
</dbReference>
<evidence type="ECO:0000256" key="1">
    <source>
        <dbReference type="ARBA" id="ARBA00004123"/>
    </source>
</evidence>
<gene>
    <name evidence="20" type="ORF">APZ42_027873</name>
</gene>
<dbReference type="InterPro" id="IPR009361">
    <property type="entry name" value="Zw10_N"/>
</dbReference>
<evidence type="ECO:0000256" key="9">
    <source>
        <dbReference type="ARBA" id="ARBA00022838"/>
    </source>
</evidence>
<dbReference type="Proteomes" id="UP000076858">
    <property type="component" value="Unassembled WGS sequence"/>
</dbReference>
<keyword evidence="7" id="KW-0132">Cell division</keyword>
<dbReference type="GO" id="GO:0051301">
    <property type="term" value="P:cell division"/>
    <property type="evidence" value="ECO:0007669"/>
    <property type="project" value="UniProtKB-KW"/>
</dbReference>
<dbReference type="FunFam" id="1.10.357.150:FF:000003">
    <property type="entry name" value="Centromere/kinetochore protein zw10"/>
    <property type="match status" value="1"/>
</dbReference>
<keyword evidence="6" id="KW-0963">Cytoplasm</keyword>
<comment type="similarity">
    <text evidence="4">Belongs to the ZW10 family.</text>
</comment>
<evidence type="ECO:0000256" key="6">
    <source>
        <dbReference type="ARBA" id="ARBA00022490"/>
    </source>
</evidence>
<evidence type="ECO:0000256" key="5">
    <source>
        <dbReference type="ARBA" id="ARBA00022454"/>
    </source>
</evidence>
<dbReference type="GO" id="GO:0005634">
    <property type="term" value="C:nucleus"/>
    <property type="evidence" value="ECO:0007669"/>
    <property type="project" value="UniProtKB-SubCell"/>
</dbReference>
<dbReference type="Gene3D" id="1.10.357.150">
    <property type="match status" value="1"/>
</dbReference>
<evidence type="ECO:0000256" key="11">
    <source>
        <dbReference type="ARBA" id="ARBA00023306"/>
    </source>
</evidence>
<feature type="domain" description="Centromere/kinetochore protein zw10 N-terminal" evidence="16">
    <location>
        <begin position="28"/>
        <end position="117"/>
    </location>
</feature>
<dbReference type="GO" id="GO:0005737">
    <property type="term" value="C:cytoplasm"/>
    <property type="evidence" value="ECO:0007669"/>
    <property type="project" value="UniProtKB-SubCell"/>
</dbReference>
<evidence type="ECO:0000259" key="18">
    <source>
        <dbReference type="Pfam" id="PF20666"/>
    </source>
</evidence>
<dbReference type="InterPro" id="IPR048343">
    <property type="entry name" value="ZW10_C"/>
</dbReference>
<dbReference type="STRING" id="35525.A0A164QZG2"/>
<sequence length="734" mass="83609">MASLVSEILMSAGQLEKRDLQSELNKVKSKIDDAKFQVSKFVEQHYQDFDPLLVHSRELAETSSKLSEEVQQLVEKAETELKFQLDSSTNEMNSIGCQINAAKLQVQLLERVSQLHTILEKLKKMPVEDIIPYAEAIAEAESILADAEDHIDTELDIWRSVKFEIEKNKDKLLKHLEDSWNTEIQWTKKDTLIQLKLNSEKLKDVFQGLAIIEQLDRPLCEWSSRLYDEILVPLTKADTVIQFEDNLELMEGQRPITELVELERAVGNISLTFQHLNKHLEFKLNDVLVLQMIGRQVAGDFVKLFVKTCLKSTLPASSSLLSSPEYRASLEKVVRLEKEMVEIGFLTEKMIEEFAVNVDLFFADKQCLESLSCARQLMCLDLHDTISLKDNVEQTMVEENERNSAETAHLWKMLSEGGMEIKWSPFRFPPCQISRSTQDLIEMLTNLVQEAGSSSATERSSARLLFTVRSICELYVSVVPEYHRDALNKLPFHAAVAHNNGMYLAHSILTLGTGHLIKLVQQNGVPLMDLVGKFRQLAAHIFLEHMKSQRDQLMAILKEAGFNRLESESRLPSSVEKAGRQVLHQLRNLQKIWQPVLPNEVYLRAIGTLSNSVLEELLLRITTMEDIPAAAALQLTDQCQNFINTLPLLFGPFDAENLEDKKEMLALVMQHIHLWSRFEELKHLLGAGLRDIEGRWSSGKGPLAVHFAADEVKQMIRALFQNTDHRAATLSRIK</sequence>
<evidence type="ECO:0000256" key="12">
    <source>
        <dbReference type="ARBA" id="ARBA00023328"/>
    </source>
</evidence>
<keyword evidence="11" id="KW-0131">Cell cycle</keyword>
<comment type="subcellular location">
    <subcellularLocation>
        <location evidence="3">Chromosome</location>
        <location evidence="3">Centromere</location>
        <location evidence="3">Kinetochore</location>
    </subcellularLocation>
    <subcellularLocation>
        <location evidence="2">Cytoplasm</location>
    </subcellularLocation>
    <subcellularLocation>
        <location evidence="1">Nucleus</location>
    </subcellularLocation>
</comment>
<evidence type="ECO:0000259" key="16">
    <source>
        <dbReference type="Pfam" id="PF06248"/>
    </source>
</evidence>
<dbReference type="AlphaFoldDB" id="A0A164QZG2"/>
<dbReference type="Pfam" id="PF22766">
    <property type="entry name" value="ZW10_C2"/>
    <property type="match status" value="1"/>
</dbReference>
<keyword evidence="15" id="KW-0175">Coiled coil</keyword>
<accession>A0A164QZG2</accession>
<protein>
    <recommendedName>
        <fullName evidence="13">Centromere/kinetochore protein zw10</fullName>
    </recommendedName>
    <alternativeName>
        <fullName evidence="14">Mitotic 15 protein</fullName>
    </alternativeName>
</protein>
<organism evidence="20 21">
    <name type="scientific">Daphnia magna</name>
    <dbReference type="NCBI Taxonomy" id="35525"/>
    <lineage>
        <taxon>Eukaryota</taxon>
        <taxon>Metazoa</taxon>
        <taxon>Ecdysozoa</taxon>
        <taxon>Arthropoda</taxon>
        <taxon>Crustacea</taxon>
        <taxon>Branchiopoda</taxon>
        <taxon>Diplostraca</taxon>
        <taxon>Cladocera</taxon>
        <taxon>Anomopoda</taxon>
        <taxon>Daphniidae</taxon>
        <taxon>Daphnia</taxon>
    </lineage>
</organism>
<dbReference type="OrthoDB" id="534815at2759"/>
<name>A0A164QZG2_9CRUS</name>
<dbReference type="InterPro" id="IPR055148">
    <property type="entry name" value="ZW10_C_2"/>
</dbReference>
<evidence type="ECO:0000313" key="20">
    <source>
        <dbReference type="EMBL" id="KZS08205.1"/>
    </source>
</evidence>
<dbReference type="Pfam" id="PF06248">
    <property type="entry name" value="Zw10_N"/>
    <property type="match status" value="1"/>
</dbReference>
<evidence type="ECO:0000259" key="19">
    <source>
        <dbReference type="Pfam" id="PF22766"/>
    </source>
</evidence>
<keyword evidence="9" id="KW-0995">Kinetochore</keyword>
<keyword evidence="10" id="KW-0539">Nucleus</keyword>
<dbReference type="EMBL" id="LRGB01002285">
    <property type="protein sequence ID" value="KZS08205.1"/>
    <property type="molecule type" value="Genomic_DNA"/>
</dbReference>
<dbReference type="InterPro" id="IPR046362">
    <property type="entry name" value="Zw10/DSL1_C_sf"/>
</dbReference>
<dbReference type="Pfam" id="PF20665">
    <property type="entry name" value="Zw10_middle"/>
    <property type="match status" value="1"/>
</dbReference>
<evidence type="ECO:0000256" key="13">
    <source>
        <dbReference type="ARBA" id="ARBA00072518"/>
    </source>
</evidence>
<dbReference type="PANTHER" id="PTHR12205:SF0">
    <property type="entry name" value="CENTROMERE_KINETOCHORE PROTEIN ZW10 HOMOLOG"/>
    <property type="match status" value="1"/>
</dbReference>
<keyword evidence="5" id="KW-0158">Chromosome</keyword>
<feature type="domain" description="Centromere/kinetochore protein zw10 middle" evidence="17">
    <location>
        <begin position="190"/>
        <end position="378"/>
    </location>
</feature>
<evidence type="ECO:0000256" key="4">
    <source>
        <dbReference type="ARBA" id="ARBA00006245"/>
    </source>
</evidence>
<dbReference type="GO" id="GO:0006888">
    <property type="term" value="P:endoplasmic reticulum to Golgi vesicle-mediated transport"/>
    <property type="evidence" value="ECO:0007669"/>
    <property type="project" value="TreeGrafter"/>
</dbReference>
<feature type="domain" description="ZW10 C-terminal helical" evidence="19">
    <location>
        <begin position="579"/>
        <end position="733"/>
    </location>
</feature>
<reference evidence="20 21" key="1">
    <citation type="submission" date="2016-03" db="EMBL/GenBank/DDBJ databases">
        <title>EvidentialGene: Evidence-directed Construction of Genes on Genomes.</title>
        <authorList>
            <person name="Gilbert D.G."/>
            <person name="Choi J.-H."/>
            <person name="Mockaitis K."/>
            <person name="Colbourne J."/>
            <person name="Pfrender M."/>
        </authorList>
    </citation>
    <scope>NUCLEOTIDE SEQUENCE [LARGE SCALE GENOMIC DNA]</scope>
    <source>
        <strain evidence="20 21">Xinb3</strain>
        <tissue evidence="20">Complete organism</tissue>
    </source>
</reference>
<keyword evidence="21" id="KW-1185">Reference proteome</keyword>
<comment type="caution">
    <text evidence="20">The sequence shown here is derived from an EMBL/GenBank/DDBJ whole genome shotgun (WGS) entry which is preliminary data.</text>
</comment>
<evidence type="ECO:0000256" key="15">
    <source>
        <dbReference type="SAM" id="Coils"/>
    </source>
</evidence>
<evidence type="ECO:0000256" key="2">
    <source>
        <dbReference type="ARBA" id="ARBA00004496"/>
    </source>
</evidence>
<evidence type="ECO:0000259" key="17">
    <source>
        <dbReference type="Pfam" id="PF20665"/>
    </source>
</evidence>